<dbReference type="Proteomes" id="UP000224563">
    <property type="component" value="Unassembled WGS sequence"/>
</dbReference>
<evidence type="ECO:0000256" key="3">
    <source>
        <dbReference type="ARBA" id="ARBA00022982"/>
    </source>
</evidence>
<evidence type="ECO:0000313" key="11">
    <source>
        <dbReference type="EMBL" id="PHU38852.1"/>
    </source>
</evidence>
<evidence type="ECO:0000256" key="6">
    <source>
        <dbReference type="NCBIfam" id="TIGR01068"/>
    </source>
</evidence>
<evidence type="ECO:0000259" key="10">
    <source>
        <dbReference type="PROSITE" id="PS51352"/>
    </source>
</evidence>
<keyword evidence="5 9" id="KW-0676">Redox-active center</keyword>
<dbReference type="PANTHER" id="PTHR45663:SF11">
    <property type="entry name" value="GEO12009P1"/>
    <property type="match status" value="1"/>
</dbReference>
<evidence type="ECO:0000256" key="9">
    <source>
        <dbReference type="PIRSR" id="PIRSR000077-4"/>
    </source>
</evidence>
<dbReference type="CDD" id="cd02947">
    <property type="entry name" value="TRX_family"/>
    <property type="match status" value="1"/>
</dbReference>
<feature type="site" description="Deprotonates C-terminal active site Cys" evidence="8">
    <location>
        <position position="22"/>
    </location>
</feature>
<dbReference type="GO" id="GO:0015035">
    <property type="term" value="F:protein-disulfide reductase activity"/>
    <property type="evidence" value="ECO:0007669"/>
    <property type="project" value="UniProtKB-UniRule"/>
</dbReference>
<gene>
    <name evidence="11" type="primary">trxA</name>
    <name evidence="11" type="ORF">CSX02_00670</name>
</gene>
<proteinExistence type="inferred from homology"/>
<dbReference type="PROSITE" id="PS51352">
    <property type="entry name" value="THIOREDOXIN_2"/>
    <property type="match status" value="1"/>
</dbReference>
<dbReference type="RefSeq" id="WP_099385247.1">
    <property type="nucleotide sequence ID" value="NZ_JANSWH010000069.1"/>
</dbReference>
<keyword evidence="2" id="KW-0813">Transport</keyword>
<comment type="similarity">
    <text evidence="1 7">Belongs to the thioredoxin family.</text>
</comment>
<protein>
    <recommendedName>
        <fullName evidence="6 7">Thioredoxin</fullName>
    </recommendedName>
</protein>
<sequence length="102" mass="11087">MVNKLSQNDFSSAIANGVSVVDFNATWCGPCKMLGPILEEVSNEMDGVNFYAVDVDENPDLAKEYKIMSIPAVGVFKDGNLQEMNVGLVPKDALVSFINNNK</sequence>
<reference evidence="11 12" key="2">
    <citation type="submission" date="2017-10" db="EMBL/GenBank/DDBJ databases">
        <authorList>
            <person name="Banno H."/>
            <person name="Chua N.-H."/>
        </authorList>
    </citation>
    <scope>NUCLEOTIDE SEQUENCE [LARGE SCALE GENOMIC DNA]</scope>
    <source>
        <strain evidence="11 12">JK623</strain>
    </source>
</reference>
<dbReference type="Pfam" id="PF00085">
    <property type="entry name" value="Thioredoxin"/>
    <property type="match status" value="1"/>
</dbReference>
<comment type="caution">
    <text evidence="11">The sequence shown here is derived from an EMBL/GenBank/DDBJ whole genome shotgun (WGS) entry which is preliminary data.</text>
</comment>
<feature type="active site" description="Nucleophile" evidence="8">
    <location>
        <position position="31"/>
    </location>
</feature>
<evidence type="ECO:0000256" key="5">
    <source>
        <dbReference type="ARBA" id="ARBA00023284"/>
    </source>
</evidence>
<dbReference type="PANTHER" id="PTHR45663">
    <property type="entry name" value="GEO12009P1"/>
    <property type="match status" value="1"/>
</dbReference>
<dbReference type="PRINTS" id="PR00421">
    <property type="entry name" value="THIOREDOXIN"/>
</dbReference>
<dbReference type="InterPro" id="IPR005746">
    <property type="entry name" value="Thioredoxin"/>
</dbReference>
<name>A0A2G3E6D1_9FIRM</name>
<feature type="domain" description="Thioredoxin" evidence="10">
    <location>
        <begin position="1"/>
        <end position="102"/>
    </location>
</feature>
<dbReference type="SUPFAM" id="SSF52833">
    <property type="entry name" value="Thioredoxin-like"/>
    <property type="match status" value="1"/>
</dbReference>
<dbReference type="InterPro" id="IPR013766">
    <property type="entry name" value="Thioredoxin_domain"/>
</dbReference>
<feature type="site" description="Contributes to redox potential value" evidence="8">
    <location>
        <position position="30"/>
    </location>
</feature>
<evidence type="ECO:0000256" key="1">
    <source>
        <dbReference type="ARBA" id="ARBA00008987"/>
    </source>
</evidence>
<dbReference type="NCBIfam" id="TIGR01068">
    <property type="entry name" value="thioredoxin"/>
    <property type="match status" value="1"/>
</dbReference>
<evidence type="ECO:0000256" key="7">
    <source>
        <dbReference type="PIRNR" id="PIRNR000077"/>
    </source>
</evidence>
<evidence type="ECO:0000256" key="2">
    <source>
        <dbReference type="ARBA" id="ARBA00022448"/>
    </source>
</evidence>
<dbReference type="PIRSF" id="PIRSF000077">
    <property type="entry name" value="Thioredoxin"/>
    <property type="match status" value="1"/>
</dbReference>
<dbReference type="AlphaFoldDB" id="A0A2G3E6D1"/>
<evidence type="ECO:0000256" key="4">
    <source>
        <dbReference type="ARBA" id="ARBA00023157"/>
    </source>
</evidence>
<evidence type="ECO:0000313" key="12">
    <source>
        <dbReference type="Proteomes" id="UP000224563"/>
    </source>
</evidence>
<dbReference type="EMBL" id="PDYG01000002">
    <property type="protein sequence ID" value="PHU38852.1"/>
    <property type="molecule type" value="Genomic_DNA"/>
</dbReference>
<keyword evidence="4 9" id="KW-1015">Disulfide bond</keyword>
<evidence type="ECO:0000256" key="8">
    <source>
        <dbReference type="PIRSR" id="PIRSR000077-1"/>
    </source>
</evidence>
<feature type="active site" description="Nucleophile" evidence="8">
    <location>
        <position position="28"/>
    </location>
</feature>
<reference evidence="11 12" key="1">
    <citation type="submission" date="2017-10" db="EMBL/GenBank/DDBJ databases">
        <title>Resolving the taxonomy of Roseburia spp., Eubacterium rectale and Agathobacter spp. through phylogenomic analysis.</title>
        <authorList>
            <person name="Sheridan P.O."/>
            <person name="Walker A.W."/>
            <person name="Duncan S.H."/>
            <person name="Scott K.P."/>
            <person name="Toole P.W.O."/>
            <person name="Luis P."/>
            <person name="Flint H.J."/>
        </authorList>
    </citation>
    <scope>NUCLEOTIDE SEQUENCE [LARGE SCALE GENOMIC DNA]</scope>
    <source>
        <strain evidence="11 12">JK623</strain>
    </source>
</reference>
<dbReference type="Gene3D" id="3.40.30.10">
    <property type="entry name" value="Glutaredoxin"/>
    <property type="match status" value="1"/>
</dbReference>
<organism evidence="11 12">
    <name type="scientific">Agathobacter ruminis</name>
    <dbReference type="NCBI Taxonomy" id="1712665"/>
    <lineage>
        <taxon>Bacteria</taxon>
        <taxon>Bacillati</taxon>
        <taxon>Bacillota</taxon>
        <taxon>Clostridia</taxon>
        <taxon>Lachnospirales</taxon>
        <taxon>Lachnospiraceae</taxon>
        <taxon>Agathobacter</taxon>
    </lineage>
</organism>
<feature type="disulfide bond" description="Redox-active" evidence="9">
    <location>
        <begin position="28"/>
        <end position="31"/>
    </location>
</feature>
<dbReference type="InterPro" id="IPR036249">
    <property type="entry name" value="Thioredoxin-like_sf"/>
</dbReference>
<feature type="site" description="Contributes to redox potential value" evidence="8">
    <location>
        <position position="29"/>
    </location>
</feature>
<accession>A0A2G3E6D1</accession>
<keyword evidence="12" id="KW-1185">Reference proteome</keyword>
<keyword evidence="3" id="KW-0249">Electron transport</keyword>
<dbReference type="GO" id="GO:0005737">
    <property type="term" value="C:cytoplasm"/>
    <property type="evidence" value="ECO:0007669"/>
    <property type="project" value="TreeGrafter"/>
</dbReference>